<reference evidence="2 3" key="1">
    <citation type="journal article" date="2013" name="Proc. Natl. Acad. Sci. U.S.A.">
        <title>The king cobra genome reveals dynamic gene evolution and adaptation in the snake venom system.</title>
        <authorList>
            <person name="Vonk F.J."/>
            <person name="Casewell N.R."/>
            <person name="Henkel C.V."/>
            <person name="Heimberg A.M."/>
            <person name="Jansen H.J."/>
            <person name="McCleary R.J."/>
            <person name="Kerkkamp H.M."/>
            <person name="Vos R.A."/>
            <person name="Guerreiro I."/>
            <person name="Calvete J.J."/>
            <person name="Wuster W."/>
            <person name="Woods A.E."/>
            <person name="Logan J.M."/>
            <person name="Harrison R.A."/>
            <person name="Castoe T.A."/>
            <person name="de Koning A.P."/>
            <person name="Pollock D.D."/>
            <person name="Yandell M."/>
            <person name="Calderon D."/>
            <person name="Renjifo C."/>
            <person name="Currier R.B."/>
            <person name="Salgado D."/>
            <person name="Pla D."/>
            <person name="Sanz L."/>
            <person name="Hyder A.S."/>
            <person name="Ribeiro J.M."/>
            <person name="Arntzen J.W."/>
            <person name="van den Thillart G.E."/>
            <person name="Boetzer M."/>
            <person name="Pirovano W."/>
            <person name="Dirks R.P."/>
            <person name="Spaink H.P."/>
            <person name="Duboule D."/>
            <person name="McGlinn E."/>
            <person name="Kini R.M."/>
            <person name="Richardson M.K."/>
        </authorList>
    </citation>
    <scope>NUCLEOTIDE SEQUENCE</scope>
    <source>
        <tissue evidence="2">Blood</tissue>
    </source>
</reference>
<dbReference type="Proteomes" id="UP000018936">
    <property type="component" value="Unassembled WGS sequence"/>
</dbReference>
<evidence type="ECO:0000313" key="3">
    <source>
        <dbReference type="Proteomes" id="UP000018936"/>
    </source>
</evidence>
<dbReference type="EMBL" id="AZIM01004325">
    <property type="protein sequence ID" value="ETE60876.1"/>
    <property type="molecule type" value="Genomic_DNA"/>
</dbReference>
<feature type="compositionally biased region" description="Polar residues" evidence="1">
    <location>
        <begin position="13"/>
        <end position="22"/>
    </location>
</feature>
<keyword evidence="3" id="KW-1185">Reference proteome</keyword>
<gene>
    <name evidence="2" type="primary">RSF1</name>
    <name evidence="2" type="ORF">L345_13381</name>
</gene>
<protein>
    <submittedName>
        <fullName evidence="2">Remodeling and spacing factor 1</fullName>
    </submittedName>
</protein>
<dbReference type="AlphaFoldDB" id="V8NFX2"/>
<evidence type="ECO:0000256" key="1">
    <source>
        <dbReference type="SAM" id="MobiDB-lite"/>
    </source>
</evidence>
<evidence type="ECO:0000313" key="2">
    <source>
        <dbReference type="EMBL" id="ETE60876.1"/>
    </source>
</evidence>
<proteinExistence type="predicted"/>
<feature type="non-terminal residue" evidence="2">
    <location>
        <position position="1"/>
    </location>
</feature>
<accession>V8NFX2</accession>
<feature type="region of interest" description="Disordered" evidence="1">
    <location>
        <begin position="1"/>
        <end position="22"/>
    </location>
</feature>
<organism evidence="2 3">
    <name type="scientific">Ophiophagus hannah</name>
    <name type="common">King cobra</name>
    <name type="synonym">Naja hannah</name>
    <dbReference type="NCBI Taxonomy" id="8665"/>
    <lineage>
        <taxon>Eukaryota</taxon>
        <taxon>Metazoa</taxon>
        <taxon>Chordata</taxon>
        <taxon>Craniata</taxon>
        <taxon>Vertebrata</taxon>
        <taxon>Euteleostomi</taxon>
        <taxon>Lepidosauria</taxon>
        <taxon>Squamata</taxon>
        <taxon>Bifurcata</taxon>
        <taxon>Unidentata</taxon>
        <taxon>Episquamata</taxon>
        <taxon>Toxicofera</taxon>
        <taxon>Serpentes</taxon>
        <taxon>Colubroidea</taxon>
        <taxon>Elapidae</taxon>
        <taxon>Elapinae</taxon>
        <taxon>Ophiophagus</taxon>
    </lineage>
</organism>
<sequence length="360" mass="39466">MSSHNAGSLGLETETSTRPYSQTSLDRENLLHLLKKKWSQNKCIDEPLAKSLHGPLCAVITRQSPLEGRFYLLAALHRADQEISWAPDLVSRSLKIESSWGCSKASVRLCGFEGGPHNRISTLTSVVGQICLVARFERMASFGSRETQLIAIRSSDRSYDDTGEKMALRPFFHTSDACSIPLSEEAENVAGATPEGDTPGGAQKKGLLRAGLGNPERDGAHQVASVICCRRGGEGELDSLVFPLTQVRIEAEHQRLKNRRKLLILAATGLMKRPVDEKKKDSKKSKAKLLERRSTRQRKCISYRHFMTQLGNVINARREWGLQGSEGGGLWFSWCCSLSLVETSSVLEGSGLCGLGEGAA</sequence>
<comment type="caution">
    <text evidence="2">The sequence shown here is derived from an EMBL/GenBank/DDBJ whole genome shotgun (WGS) entry which is preliminary data.</text>
</comment>
<name>V8NFX2_OPHHA</name>